<comment type="caution">
    <text evidence="1">The sequence shown here is derived from an EMBL/GenBank/DDBJ whole genome shotgun (WGS) entry which is preliminary data.</text>
</comment>
<evidence type="ECO:0000313" key="2">
    <source>
        <dbReference type="Proteomes" id="UP000294530"/>
    </source>
</evidence>
<name>A0A976ILS5_BRELC</name>
<proteinExistence type="predicted"/>
<protein>
    <submittedName>
        <fullName evidence="1">Uncharacterized protein</fullName>
    </submittedName>
</protein>
<dbReference type="GeneID" id="94351339"/>
<keyword evidence="2" id="KW-1185">Reference proteome</keyword>
<reference evidence="1 2" key="1">
    <citation type="journal article" date="2021" name="Genome Biol.">
        <title>AFLAP: assembly-free linkage analysis pipeline using k-mers from genome sequencing data.</title>
        <authorList>
            <person name="Fletcher K."/>
            <person name="Zhang L."/>
            <person name="Gil J."/>
            <person name="Han R."/>
            <person name="Cavanaugh K."/>
            <person name="Michelmore R."/>
        </authorList>
    </citation>
    <scope>NUCLEOTIDE SEQUENCE [LARGE SCALE GENOMIC DNA]</scope>
    <source>
        <strain evidence="1 2">SF5</strain>
    </source>
</reference>
<dbReference type="EMBL" id="SHOA02000009">
    <property type="protein sequence ID" value="TDH74131.1"/>
    <property type="molecule type" value="Genomic_DNA"/>
</dbReference>
<organism evidence="1 2">
    <name type="scientific">Bremia lactucae</name>
    <name type="common">Lettuce downy mildew</name>
    <dbReference type="NCBI Taxonomy" id="4779"/>
    <lineage>
        <taxon>Eukaryota</taxon>
        <taxon>Sar</taxon>
        <taxon>Stramenopiles</taxon>
        <taxon>Oomycota</taxon>
        <taxon>Peronosporomycetes</taxon>
        <taxon>Peronosporales</taxon>
        <taxon>Peronosporaceae</taxon>
        <taxon>Bremia</taxon>
    </lineage>
</organism>
<dbReference type="Proteomes" id="UP000294530">
    <property type="component" value="Unassembled WGS sequence"/>
</dbReference>
<accession>A0A976ILS5</accession>
<dbReference type="RefSeq" id="XP_067823629.1">
    <property type="nucleotide sequence ID" value="XM_067965668.1"/>
</dbReference>
<dbReference type="AlphaFoldDB" id="A0A976ILS5"/>
<evidence type="ECO:0000313" key="1">
    <source>
        <dbReference type="EMBL" id="TDH74131.1"/>
    </source>
</evidence>
<gene>
    <name evidence="1" type="ORF">CCR75_007610</name>
</gene>
<dbReference type="KEGG" id="blac:94351339"/>
<sequence length="150" mass="17103">MTQLVTELPEELTEIKATAEAASVKTRVPFEPRHLLNVGVRKASLYGREVDKWMGETDMEATSGSSDAASQETTDKALAAKHDRVLNALKQEEWKHRNARRQDLWDESLDMGKVKKVAKRKAFVPNEGRANMFQMTLMRKTKDAKRQRFG</sequence>